<dbReference type="InterPro" id="IPR014752">
    <property type="entry name" value="Arrestin-like_C"/>
</dbReference>
<name>A0A226DY50_FOLCA</name>
<dbReference type="EMBL" id="LNIX01000010">
    <property type="protein sequence ID" value="OXA49734.1"/>
    <property type="molecule type" value="Genomic_DNA"/>
</dbReference>
<sequence length="355" mass="40065">MIRIETSCVEKISGIICISSISYPRLLDFHALVLELEGSLTISTGNQEKFTSRMKELSPEVSTKSVCNSKVFTVVGPCRHTYRFTLPLPQNVNQLPSSLESQNLSISYSLILYGRTATSYEQLDSCRVKIFGHDLINFPAEIESISVTSSNSPVHLEPPTPEKYHLVREPRFFANFEATRNIRDKVAIIVKLLDTRSLFWTQMEDKLVMDAESFKVARQRGTCLTPTHEGKMVDKNSSVKLVPFYNQRGEARIQLPGETDPSVAMEMMREVIIRAGNLAHGSSTFEIRRSTGSLREPRRRETTRRSLSKLLSGSVSSFRALVLHPFHAHKNSRRGSNISTPTLPAHFDNMEPFDC</sequence>
<accession>A0A226DY50</accession>
<organism evidence="2 3">
    <name type="scientific">Folsomia candida</name>
    <name type="common">Springtail</name>
    <dbReference type="NCBI Taxonomy" id="158441"/>
    <lineage>
        <taxon>Eukaryota</taxon>
        <taxon>Metazoa</taxon>
        <taxon>Ecdysozoa</taxon>
        <taxon>Arthropoda</taxon>
        <taxon>Hexapoda</taxon>
        <taxon>Collembola</taxon>
        <taxon>Entomobryomorpha</taxon>
        <taxon>Isotomoidea</taxon>
        <taxon>Isotomidae</taxon>
        <taxon>Proisotominae</taxon>
        <taxon>Folsomia</taxon>
    </lineage>
</organism>
<dbReference type="Gene3D" id="2.60.40.640">
    <property type="match status" value="1"/>
</dbReference>
<evidence type="ECO:0000256" key="1">
    <source>
        <dbReference type="SAM" id="MobiDB-lite"/>
    </source>
</evidence>
<keyword evidence="3" id="KW-1185">Reference proteome</keyword>
<dbReference type="Proteomes" id="UP000198287">
    <property type="component" value="Unassembled WGS sequence"/>
</dbReference>
<gene>
    <name evidence="2" type="ORF">Fcan01_15548</name>
</gene>
<dbReference type="AlphaFoldDB" id="A0A226DY50"/>
<evidence type="ECO:0000313" key="3">
    <source>
        <dbReference type="Proteomes" id="UP000198287"/>
    </source>
</evidence>
<feature type="region of interest" description="Disordered" evidence="1">
    <location>
        <begin position="288"/>
        <end position="308"/>
    </location>
</feature>
<protein>
    <submittedName>
        <fullName evidence="2">Uncharacterized protein</fullName>
    </submittedName>
</protein>
<feature type="compositionally biased region" description="Basic and acidic residues" evidence="1">
    <location>
        <begin position="295"/>
        <end position="304"/>
    </location>
</feature>
<proteinExistence type="predicted"/>
<comment type="caution">
    <text evidence="2">The sequence shown here is derived from an EMBL/GenBank/DDBJ whole genome shotgun (WGS) entry which is preliminary data.</text>
</comment>
<evidence type="ECO:0000313" key="2">
    <source>
        <dbReference type="EMBL" id="OXA49734.1"/>
    </source>
</evidence>
<reference evidence="2 3" key="1">
    <citation type="submission" date="2015-12" db="EMBL/GenBank/DDBJ databases">
        <title>The genome of Folsomia candida.</title>
        <authorList>
            <person name="Faddeeva A."/>
            <person name="Derks M.F."/>
            <person name="Anvar Y."/>
            <person name="Smit S."/>
            <person name="Van Straalen N."/>
            <person name="Roelofs D."/>
        </authorList>
    </citation>
    <scope>NUCLEOTIDE SEQUENCE [LARGE SCALE GENOMIC DNA]</scope>
    <source>
        <strain evidence="2 3">VU population</strain>
        <tissue evidence="2">Whole body</tissue>
    </source>
</reference>